<dbReference type="Proteomes" id="UP000297706">
    <property type="component" value="Unassembled WGS sequence"/>
</dbReference>
<keyword evidence="3" id="KW-1185">Reference proteome</keyword>
<sequence>MRFMAHFNLHLKLLSLCLAAVCLFASLHCYAEDDAKPTIKIFVTVDWEGWSLDDENIEVMQAFRKQYPHIPMMQLLNPVYLLRPDSDATLAAEKIRATFLPSDSMGLHVHGWKSLLDACEVPYQSAPTFAAQSNVCEAGDCGYAVSLEYAYSAQDLTKLIACSANLLVKQGFARPRYFRAGGWQLGPKLASALEANQFVFDSSRTDANLLTTKWAENSGLVQMVKALHPDASVLDEPYQLTVSVMEYPNNGSLADYTNTQQLVEIFKTLIAHNKQVLVLGFHQETAFSYLKHLQDAIPLFEQIAREQGITIVWVSH</sequence>
<dbReference type="Gene3D" id="3.20.20.370">
    <property type="entry name" value="Glycoside hydrolase/deacetylase"/>
    <property type="match status" value="1"/>
</dbReference>
<dbReference type="SUPFAM" id="SSF88713">
    <property type="entry name" value="Glycoside hydrolase/deacetylase"/>
    <property type="match status" value="1"/>
</dbReference>
<protein>
    <recommendedName>
        <fullName evidence="4">Polysaccharide deacetylase</fullName>
    </recommendedName>
</protein>
<dbReference type="EMBL" id="PQVH01000006">
    <property type="protein sequence ID" value="TFW72364.1"/>
    <property type="molecule type" value="Genomic_DNA"/>
</dbReference>
<accession>A0A4Y9VST8</accession>
<evidence type="ECO:0008006" key="4">
    <source>
        <dbReference type="Google" id="ProtNLM"/>
    </source>
</evidence>
<dbReference type="InterPro" id="IPR011330">
    <property type="entry name" value="Glyco_hydro/deAcase_b/a-brl"/>
</dbReference>
<dbReference type="OrthoDB" id="8532584at2"/>
<dbReference type="AlphaFoldDB" id="A0A4Y9VST8"/>
<dbReference type="GO" id="GO:0005975">
    <property type="term" value="P:carbohydrate metabolic process"/>
    <property type="evidence" value="ECO:0007669"/>
    <property type="project" value="InterPro"/>
</dbReference>
<feature type="signal peptide" evidence="1">
    <location>
        <begin position="1"/>
        <end position="31"/>
    </location>
</feature>
<proteinExistence type="predicted"/>
<keyword evidence="1" id="KW-0732">Signal</keyword>
<organism evidence="2 3">
    <name type="scientific">Methylotenera oryzisoli</name>
    <dbReference type="NCBI Taxonomy" id="2080758"/>
    <lineage>
        <taxon>Bacteria</taxon>
        <taxon>Pseudomonadati</taxon>
        <taxon>Pseudomonadota</taxon>
        <taxon>Betaproteobacteria</taxon>
        <taxon>Nitrosomonadales</taxon>
        <taxon>Methylophilaceae</taxon>
        <taxon>Methylotenera</taxon>
    </lineage>
</organism>
<comment type="caution">
    <text evidence="2">The sequence shown here is derived from an EMBL/GenBank/DDBJ whole genome shotgun (WGS) entry which is preliminary data.</text>
</comment>
<evidence type="ECO:0000313" key="2">
    <source>
        <dbReference type="EMBL" id="TFW72364.1"/>
    </source>
</evidence>
<evidence type="ECO:0000256" key="1">
    <source>
        <dbReference type="SAM" id="SignalP"/>
    </source>
</evidence>
<name>A0A4Y9VST8_9PROT</name>
<gene>
    <name evidence="2" type="ORF">C3Y98_03835</name>
</gene>
<feature type="chain" id="PRO_5021240088" description="Polysaccharide deacetylase" evidence="1">
    <location>
        <begin position="32"/>
        <end position="316"/>
    </location>
</feature>
<reference evidence="2 3" key="1">
    <citation type="submission" date="2018-02" db="EMBL/GenBank/DDBJ databases">
        <title>A novel lanthanide dependent methylotroph, Methylotenera sp. La3113.</title>
        <authorList>
            <person name="Lv H."/>
            <person name="Tani A."/>
        </authorList>
    </citation>
    <scope>NUCLEOTIDE SEQUENCE [LARGE SCALE GENOMIC DNA]</scope>
    <source>
        <strain evidence="2 3">La3113</strain>
    </source>
</reference>
<evidence type="ECO:0000313" key="3">
    <source>
        <dbReference type="Proteomes" id="UP000297706"/>
    </source>
</evidence>